<reference evidence="1" key="1">
    <citation type="submission" date="2023-08" db="EMBL/GenBank/DDBJ databases">
        <authorList>
            <person name="Audoor S."/>
            <person name="Bilcke G."/>
        </authorList>
    </citation>
    <scope>NUCLEOTIDE SEQUENCE</scope>
</reference>
<dbReference type="Proteomes" id="UP001295423">
    <property type="component" value="Unassembled WGS sequence"/>
</dbReference>
<evidence type="ECO:0000313" key="2">
    <source>
        <dbReference type="Proteomes" id="UP001295423"/>
    </source>
</evidence>
<comment type="caution">
    <text evidence="1">The sequence shown here is derived from an EMBL/GenBank/DDBJ whole genome shotgun (WGS) entry which is preliminary data.</text>
</comment>
<keyword evidence="2" id="KW-1185">Reference proteome</keyword>
<accession>A0AAD2JHK6</accession>
<organism evidence="1 2">
    <name type="scientific">Cylindrotheca closterium</name>
    <dbReference type="NCBI Taxonomy" id="2856"/>
    <lineage>
        <taxon>Eukaryota</taxon>
        <taxon>Sar</taxon>
        <taxon>Stramenopiles</taxon>
        <taxon>Ochrophyta</taxon>
        <taxon>Bacillariophyta</taxon>
        <taxon>Bacillariophyceae</taxon>
        <taxon>Bacillariophycidae</taxon>
        <taxon>Bacillariales</taxon>
        <taxon>Bacillariaceae</taxon>
        <taxon>Cylindrotheca</taxon>
    </lineage>
</organism>
<dbReference type="EMBL" id="CAKOGP040001785">
    <property type="protein sequence ID" value="CAJ1951536.1"/>
    <property type="molecule type" value="Genomic_DNA"/>
</dbReference>
<dbReference type="AlphaFoldDB" id="A0AAD2JHK6"/>
<evidence type="ECO:0000313" key="1">
    <source>
        <dbReference type="EMBL" id="CAJ1951536.1"/>
    </source>
</evidence>
<protein>
    <submittedName>
        <fullName evidence="1">Uncharacterized protein</fullName>
    </submittedName>
</protein>
<sequence>MKVIINGTALDQNPKHDAPIPLYKEVSKWDHEAEAKIKQKIRRNPQNATPTYEKEFTPWDGDTVEDYCQFRFTWNELEVGQALNAPGKHHTILSILSGQAKENWQTAVSQLPDDQQTTQQGFDTAMESFALCYCTLDARQKQRRFINKALRLPKNMSIRVFWNRLLFMFRCYQHLPGTGTTPTPEHRREILIQCLPRSVENDMTRGDYRWDDPNKTEIDLINYLTRLQTIGFSEKRSIPTKTTVTKKKTEYRNFKKDRKNGPNKKKICDYCTKKKGFTFYGHTEDQCNNKKKDLANNKEEKHNIEPMDVENENDVTTRFGFSMSKKEISKKMFNEGDSNAKEMASLCDEELTEFLNIDDNDDDDVKLVITQRNKPLPRLTTKGHD</sequence>
<gene>
    <name evidence="1" type="ORF">CYCCA115_LOCUS13119</name>
</gene>
<name>A0AAD2JHK6_9STRA</name>
<proteinExistence type="predicted"/>